<reference evidence="3" key="1">
    <citation type="journal article" date="2019" name="Int. J. Syst. Evol. Microbiol.">
        <title>The Global Catalogue of Microorganisms (GCM) 10K type strain sequencing project: providing services to taxonomists for standard genome sequencing and annotation.</title>
        <authorList>
            <consortium name="The Broad Institute Genomics Platform"/>
            <consortium name="The Broad Institute Genome Sequencing Center for Infectious Disease"/>
            <person name="Wu L."/>
            <person name="Ma J."/>
        </authorList>
    </citation>
    <scope>NUCLEOTIDE SEQUENCE [LARGE SCALE GENOMIC DNA]</scope>
    <source>
        <strain evidence="3">JCM 13595</strain>
    </source>
</reference>
<organism evidence="2 3">
    <name type="scientific">Yaniella flava</name>
    <dbReference type="NCBI Taxonomy" id="287930"/>
    <lineage>
        <taxon>Bacteria</taxon>
        <taxon>Bacillati</taxon>
        <taxon>Actinomycetota</taxon>
        <taxon>Actinomycetes</taxon>
        <taxon>Micrococcales</taxon>
        <taxon>Micrococcaceae</taxon>
        <taxon>Yaniella</taxon>
    </lineage>
</organism>
<evidence type="ECO:0000313" key="2">
    <source>
        <dbReference type="EMBL" id="GAA2034103.1"/>
    </source>
</evidence>
<accession>A0ABP5FWK6</accession>
<feature type="region of interest" description="Disordered" evidence="1">
    <location>
        <begin position="1"/>
        <end position="50"/>
    </location>
</feature>
<gene>
    <name evidence="2" type="ORF">GCM10009720_13370</name>
</gene>
<protein>
    <submittedName>
        <fullName evidence="2">Uncharacterized protein</fullName>
    </submittedName>
</protein>
<proteinExistence type="predicted"/>
<keyword evidence="3" id="KW-1185">Reference proteome</keyword>
<evidence type="ECO:0000256" key="1">
    <source>
        <dbReference type="SAM" id="MobiDB-lite"/>
    </source>
</evidence>
<dbReference type="EMBL" id="BAAAMN010000020">
    <property type="protein sequence ID" value="GAA2034103.1"/>
    <property type="molecule type" value="Genomic_DNA"/>
</dbReference>
<feature type="compositionally biased region" description="Polar residues" evidence="1">
    <location>
        <begin position="1"/>
        <end position="15"/>
    </location>
</feature>
<evidence type="ECO:0000313" key="3">
    <source>
        <dbReference type="Proteomes" id="UP001501461"/>
    </source>
</evidence>
<dbReference type="Proteomes" id="UP001501461">
    <property type="component" value="Unassembled WGS sequence"/>
</dbReference>
<name>A0ABP5FWK6_9MICC</name>
<sequence>MSQSQDQTSKQTANERPSEAKDRAANIPEASGGPNAKRARSSVSVIAPWW</sequence>
<comment type="caution">
    <text evidence="2">The sequence shown here is derived from an EMBL/GenBank/DDBJ whole genome shotgun (WGS) entry which is preliminary data.</text>
</comment>